<proteinExistence type="predicted"/>
<gene>
    <name evidence="2" type="ORF">K7K07_15980</name>
</gene>
<organism evidence="2 3">
    <name type="scientific">Pseudomonas soli</name>
    <dbReference type="NCBI Taxonomy" id="1306993"/>
    <lineage>
        <taxon>Bacteria</taxon>
        <taxon>Pseudomonadati</taxon>
        <taxon>Pseudomonadota</taxon>
        <taxon>Gammaproteobacteria</taxon>
        <taxon>Pseudomonadales</taxon>
        <taxon>Pseudomonadaceae</taxon>
        <taxon>Pseudomonas</taxon>
    </lineage>
</organism>
<sequence>MSISGKPIEFVKLLVASFATWKFHKYGFDLKGNDLSTLANAIASSSGTILGFLITAIALMASVMDRDLLKNLRSTGGYKVLISGSFICAALFLLLLTLSLSLLLPWNSHKDILLLGTVFVAVLAASSLLSTGFGLYRVIISISKK</sequence>
<dbReference type="AlphaFoldDB" id="A0AAJ5MH60"/>
<evidence type="ECO:0000313" key="2">
    <source>
        <dbReference type="EMBL" id="UXZ43575.1"/>
    </source>
</evidence>
<protein>
    <submittedName>
        <fullName evidence="2">Uncharacterized protein</fullName>
    </submittedName>
</protein>
<dbReference type="RefSeq" id="WP_263158065.1">
    <property type="nucleotide sequence ID" value="NZ_CP083803.1"/>
</dbReference>
<feature type="transmembrane region" description="Helical" evidence="1">
    <location>
        <begin position="80"/>
        <end position="106"/>
    </location>
</feature>
<feature type="transmembrane region" description="Helical" evidence="1">
    <location>
        <begin position="38"/>
        <end position="59"/>
    </location>
</feature>
<accession>A0AAJ5MH60</accession>
<keyword evidence="1" id="KW-1133">Transmembrane helix</keyword>
<feature type="transmembrane region" description="Helical" evidence="1">
    <location>
        <begin position="112"/>
        <end position="136"/>
    </location>
</feature>
<evidence type="ECO:0000313" key="3">
    <source>
        <dbReference type="Proteomes" id="UP001209279"/>
    </source>
</evidence>
<name>A0AAJ5MH60_9PSED</name>
<keyword evidence="1" id="KW-0812">Transmembrane</keyword>
<evidence type="ECO:0000256" key="1">
    <source>
        <dbReference type="SAM" id="Phobius"/>
    </source>
</evidence>
<dbReference type="Proteomes" id="UP001209279">
    <property type="component" value="Chromosome"/>
</dbReference>
<keyword evidence="1" id="KW-0472">Membrane</keyword>
<reference evidence="2" key="1">
    <citation type="submission" date="2021-08" db="EMBL/GenBank/DDBJ databases">
        <authorList>
            <person name="Yaryura P.M."/>
            <person name="Bianco M.I."/>
            <person name="Morais C."/>
            <person name="Setubal J.C."/>
        </authorList>
    </citation>
    <scope>NUCLEOTIDE SEQUENCE</scope>
    <source>
        <strain evidence="2">AP1</strain>
    </source>
</reference>
<dbReference type="EMBL" id="CP083803">
    <property type="protein sequence ID" value="UXZ43575.1"/>
    <property type="molecule type" value="Genomic_DNA"/>
</dbReference>